<name>A0AAN9GGF5_9CAEN</name>
<dbReference type="PANTHER" id="PTHR47032:SF1">
    <property type="entry name" value="UDP-D-XYLOSE:L-FUCOSE ALPHA-1,3-D-XYLOSYLTRANSFERASE-RELATED"/>
    <property type="match status" value="1"/>
</dbReference>
<gene>
    <name evidence="2" type="ORF">V1264_015161</name>
</gene>
<comment type="caution">
    <text evidence="2">The sequence shown here is derived from an EMBL/GenBank/DDBJ whole genome shotgun (WGS) entry which is preliminary data.</text>
</comment>
<reference evidence="2 3" key="1">
    <citation type="submission" date="2024-02" db="EMBL/GenBank/DDBJ databases">
        <title>Chromosome-scale genome assembly of the rough periwinkle Littorina saxatilis.</title>
        <authorList>
            <person name="De Jode A."/>
            <person name="Faria R."/>
            <person name="Formenti G."/>
            <person name="Sims Y."/>
            <person name="Smith T.P."/>
            <person name="Tracey A."/>
            <person name="Wood J.M.D."/>
            <person name="Zagrodzka Z.B."/>
            <person name="Johannesson K."/>
            <person name="Butlin R.K."/>
            <person name="Leder E.H."/>
        </authorList>
    </citation>
    <scope>NUCLEOTIDE SEQUENCE [LARGE SCALE GENOMIC DNA]</scope>
    <source>
        <strain evidence="2">Snail1</strain>
        <tissue evidence="2">Muscle</tissue>
    </source>
</reference>
<proteinExistence type="predicted"/>
<dbReference type="Pfam" id="PF03407">
    <property type="entry name" value="Nucleotid_trans"/>
    <property type="match status" value="1"/>
</dbReference>
<evidence type="ECO:0000259" key="1">
    <source>
        <dbReference type="Pfam" id="PF03407"/>
    </source>
</evidence>
<dbReference type="InterPro" id="IPR052636">
    <property type="entry name" value="UDP-D-xylose:L-fucose_XylT"/>
</dbReference>
<dbReference type="GO" id="GO:0016757">
    <property type="term" value="F:glycosyltransferase activity"/>
    <property type="evidence" value="ECO:0007669"/>
    <property type="project" value="TreeGrafter"/>
</dbReference>
<sequence>MKHFVQILLAGSATVLLYVVYFDNSPYNSQKPLYQQLLLKNWFLSAYRQNSASNGGDIPVSDEKTNTASAAFLVKSIVSSKDSTKSKMRQTPVKIDSKWHSIVDANKSAAFRRQPSVREYTGANASGQTSVKATDDSLTHVKFHKLSKPTARKPQTTKQVLIFTDEGLVKAAKEISTQRGLVLFTIINDDYLDFAASWLCNTAPFDGVHKHVLFVTTDVATGMTLQNLSSDVTVLGLNTSRFSGRQTFSHAGYLRIMVERTRYIFLMLQARVRLLLFEVDCVWLSDPLPLLLSRSGEVDLIVTKTEYNNKTAGGFLLLCPTQRTLGLWKSLTNKMNDLMEKTLHNISNSAHVNIRQNDQAFLTDLVRRGYGRVRVITLPRDSFADGKWYYLRVKERKARPTPIIINNNYIVGNSAKRRRAQRFGHWYLNERADSSVSMTCNGTAVSKLIV</sequence>
<dbReference type="InterPro" id="IPR005069">
    <property type="entry name" value="Nucl-diP-sugar_transferase"/>
</dbReference>
<dbReference type="GO" id="GO:0005794">
    <property type="term" value="C:Golgi apparatus"/>
    <property type="evidence" value="ECO:0007669"/>
    <property type="project" value="TreeGrafter"/>
</dbReference>
<dbReference type="Proteomes" id="UP001374579">
    <property type="component" value="Unassembled WGS sequence"/>
</dbReference>
<protein>
    <recommendedName>
        <fullName evidence="1">Nucleotide-diphospho-sugar transferase domain-containing protein</fullName>
    </recommendedName>
</protein>
<evidence type="ECO:0000313" key="3">
    <source>
        <dbReference type="Proteomes" id="UP001374579"/>
    </source>
</evidence>
<organism evidence="2 3">
    <name type="scientific">Littorina saxatilis</name>
    <dbReference type="NCBI Taxonomy" id="31220"/>
    <lineage>
        <taxon>Eukaryota</taxon>
        <taxon>Metazoa</taxon>
        <taxon>Spiralia</taxon>
        <taxon>Lophotrochozoa</taxon>
        <taxon>Mollusca</taxon>
        <taxon>Gastropoda</taxon>
        <taxon>Caenogastropoda</taxon>
        <taxon>Littorinimorpha</taxon>
        <taxon>Littorinoidea</taxon>
        <taxon>Littorinidae</taxon>
        <taxon>Littorina</taxon>
    </lineage>
</organism>
<dbReference type="PANTHER" id="PTHR47032">
    <property type="entry name" value="UDP-D-XYLOSE:L-FUCOSE ALPHA-1,3-D-XYLOSYLTRANSFERASE-RELATED"/>
    <property type="match status" value="1"/>
</dbReference>
<feature type="domain" description="Nucleotide-diphospho-sugar transferase" evidence="1">
    <location>
        <begin position="208"/>
        <end position="419"/>
    </location>
</feature>
<keyword evidence="3" id="KW-1185">Reference proteome</keyword>
<accession>A0AAN9GGF5</accession>
<dbReference type="EMBL" id="JBAMIC010000004">
    <property type="protein sequence ID" value="KAK7107206.1"/>
    <property type="molecule type" value="Genomic_DNA"/>
</dbReference>
<evidence type="ECO:0000313" key="2">
    <source>
        <dbReference type="EMBL" id="KAK7107206.1"/>
    </source>
</evidence>
<dbReference type="AlphaFoldDB" id="A0AAN9GGF5"/>